<accession>A9DGL5</accession>
<dbReference type="SMART" id="SM00342">
    <property type="entry name" value="HTH_ARAC"/>
    <property type="match status" value="1"/>
</dbReference>
<dbReference type="Gene3D" id="1.10.10.60">
    <property type="entry name" value="Homeodomain-like"/>
    <property type="match status" value="1"/>
</dbReference>
<reference evidence="6 7" key="1">
    <citation type="submission" date="2007-10" db="EMBL/GenBank/DDBJ databases">
        <authorList>
            <person name="Wagner-Dobler I."/>
            <person name="Ferriera S."/>
            <person name="Johnson J."/>
            <person name="Kravitz S."/>
            <person name="Beeson K."/>
            <person name="Sutton G."/>
            <person name="Rogers Y.-H."/>
            <person name="Friedman R."/>
            <person name="Frazier M."/>
            <person name="Venter J.C."/>
        </authorList>
    </citation>
    <scope>NUCLEOTIDE SEQUENCE [LARGE SCALE GENOMIC DNA]</scope>
    <source>
        <strain evidence="6 7">DFL-43</strain>
    </source>
</reference>
<dbReference type="HOGENOM" id="CLU_823550_0_0_5"/>
<proteinExistence type="predicted"/>
<evidence type="ECO:0000256" key="4">
    <source>
        <dbReference type="SAM" id="Phobius"/>
    </source>
</evidence>
<feature type="transmembrane region" description="Helical" evidence="4">
    <location>
        <begin position="6"/>
        <end position="24"/>
    </location>
</feature>
<feature type="transmembrane region" description="Helical" evidence="4">
    <location>
        <begin position="63"/>
        <end position="82"/>
    </location>
</feature>
<dbReference type="eggNOG" id="COG2207">
    <property type="taxonomic scope" value="Bacteria"/>
</dbReference>
<dbReference type="GO" id="GO:0003700">
    <property type="term" value="F:DNA-binding transcription factor activity"/>
    <property type="evidence" value="ECO:0007669"/>
    <property type="project" value="InterPro"/>
</dbReference>
<keyword evidence="4" id="KW-0812">Transmembrane</keyword>
<dbReference type="PANTHER" id="PTHR43280:SF29">
    <property type="entry name" value="ARAC-FAMILY TRANSCRIPTIONAL REGULATOR"/>
    <property type="match status" value="1"/>
</dbReference>
<dbReference type="InterPro" id="IPR018060">
    <property type="entry name" value="HTH_AraC"/>
</dbReference>
<reference evidence="6 7" key="2">
    <citation type="submission" date="2012-06" db="EMBL/GenBank/DDBJ databases">
        <authorList>
            <person name="Fiebig A."/>
        </authorList>
    </citation>
    <scope>NUCLEOTIDE SEQUENCE [LARGE SCALE GENOMIC DNA]</scope>
    <source>
        <strain evidence="6 7">DFL-43</strain>
    </source>
</reference>
<dbReference type="SUPFAM" id="SSF46689">
    <property type="entry name" value="Homeodomain-like"/>
    <property type="match status" value="1"/>
</dbReference>
<keyword evidence="4" id="KW-1133">Transmembrane helix</keyword>
<organism evidence="6 7">
    <name type="scientific">Hoeflea phototrophica (strain DSM 17068 / NCIMB 14078 / DFL-43)</name>
    <dbReference type="NCBI Taxonomy" id="411684"/>
    <lineage>
        <taxon>Bacteria</taxon>
        <taxon>Pseudomonadati</taxon>
        <taxon>Pseudomonadota</taxon>
        <taxon>Alphaproteobacteria</taxon>
        <taxon>Hyphomicrobiales</taxon>
        <taxon>Rhizobiaceae</taxon>
        <taxon>Hoeflea</taxon>
    </lineage>
</organism>
<keyword evidence="7" id="KW-1185">Reference proteome</keyword>
<dbReference type="Proteomes" id="UP000004291">
    <property type="component" value="Chromosome"/>
</dbReference>
<gene>
    <name evidence="6" type="ORF">HPDFL43_11436</name>
</gene>
<dbReference type="GO" id="GO:0043565">
    <property type="term" value="F:sequence-specific DNA binding"/>
    <property type="evidence" value="ECO:0007669"/>
    <property type="project" value="InterPro"/>
</dbReference>
<name>A9DGL5_HOEPD</name>
<keyword evidence="3" id="KW-0804">Transcription</keyword>
<dbReference type="PRINTS" id="PR00032">
    <property type="entry name" value="HTHARAC"/>
</dbReference>
<feature type="transmembrane region" description="Helical" evidence="4">
    <location>
        <begin position="156"/>
        <end position="180"/>
    </location>
</feature>
<dbReference type="InterPro" id="IPR009057">
    <property type="entry name" value="Homeodomain-like_sf"/>
</dbReference>
<evidence type="ECO:0000313" key="7">
    <source>
        <dbReference type="Proteomes" id="UP000004291"/>
    </source>
</evidence>
<keyword evidence="2 6" id="KW-0238">DNA-binding</keyword>
<dbReference type="EMBL" id="ABIA03000004">
    <property type="protein sequence ID" value="EDQ31645.2"/>
    <property type="molecule type" value="Genomic_DNA"/>
</dbReference>
<evidence type="ECO:0000256" key="3">
    <source>
        <dbReference type="ARBA" id="ARBA00023163"/>
    </source>
</evidence>
<keyword evidence="1" id="KW-0805">Transcription regulation</keyword>
<dbReference type="Pfam" id="PF12833">
    <property type="entry name" value="HTH_18"/>
    <property type="match status" value="1"/>
</dbReference>
<dbReference type="InterPro" id="IPR020449">
    <property type="entry name" value="Tscrpt_reg_AraC-type_HTH"/>
</dbReference>
<feature type="domain" description="HTH araC/xylS-type" evidence="5">
    <location>
        <begin position="231"/>
        <end position="336"/>
    </location>
</feature>
<dbReference type="RefSeq" id="WP_210165595.1">
    <property type="nucleotide sequence ID" value="NZ_CM002917.1"/>
</dbReference>
<dbReference type="PROSITE" id="PS01124">
    <property type="entry name" value="HTH_ARAC_FAMILY_2"/>
    <property type="match status" value="1"/>
</dbReference>
<dbReference type="STRING" id="411684.HPDFL43_11436"/>
<feature type="transmembrane region" description="Helical" evidence="4">
    <location>
        <begin position="33"/>
        <end position="51"/>
    </location>
</feature>
<feature type="transmembrane region" description="Helical" evidence="4">
    <location>
        <begin position="118"/>
        <end position="135"/>
    </location>
</feature>
<sequence length="340" mass="37062">MATFPIAWMVSVFMIFAGYALAWNRQIPGRSRLLLSGFFLCLAVVTIFLGMRVSWNWLWPAQAQPFVAVLAAPLAYLGFAALTQDDARRWNQTLLRNGGLVGLALLGLAAPVPVSADVFILAINCFYLVRLAGLLRFGADDFFSVPPHTIGLWRAAIYATLALIGLMVVADGLVFAISLVASDPHLLTLLTGVSGVFAGFVLVVALIGVPLIVRVPNEGAFGDTKPSDADRELMQTLDAVMRDKELFRDSNLTLARLAKRLSVPTRDLSGAINRVTAENFSRFINGHRIEYAQRALLETDLPVTEIMLEAGFVSKSSFNTEFRRVTGLTPSQFRAKGADS</sequence>
<evidence type="ECO:0000256" key="1">
    <source>
        <dbReference type="ARBA" id="ARBA00023015"/>
    </source>
</evidence>
<feature type="transmembrane region" description="Helical" evidence="4">
    <location>
        <begin position="94"/>
        <end position="112"/>
    </location>
</feature>
<protein>
    <submittedName>
        <fullName evidence="6">AraC-type DNA-binding domain-containing protein</fullName>
    </submittedName>
</protein>
<evidence type="ECO:0000256" key="2">
    <source>
        <dbReference type="ARBA" id="ARBA00023125"/>
    </source>
</evidence>
<comment type="caution">
    <text evidence="6">The sequence shown here is derived from an EMBL/GenBank/DDBJ whole genome shotgun (WGS) entry which is preliminary data.</text>
</comment>
<dbReference type="AlphaFoldDB" id="A9DGL5"/>
<feature type="transmembrane region" description="Helical" evidence="4">
    <location>
        <begin position="186"/>
        <end position="213"/>
    </location>
</feature>
<keyword evidence="4" id="KW-0472">Membrane</keyword>
<dbReference type="PANTHER" id="PTHR43280">
    <property type="entry name" value="ARAC-FAMILY TRANSCRIPTIONAL REGULATOR"/>
    <property type="match status" value="1"/>
</dbReference>
<evidence type="ECO:0000313" key="6">
    <source>
        <dbReference type="EMBL" id="EDQ31645.2"/>
    </source>
</evidence>
<evidence type="ECO:0000259" key="5">
    <source>
        <dbReference type="PROSITE" id="PS01124"/>
    </source>
</evidence>